<dbReference type="AlphaFoldDB" id="A0A1K1LB79"/>
<proteinExistence type="predicted"/>
<evidence type="ECO:0000259" key="1">
    <source>
        <dbReference type="Pfam" id="PF08241"/>
    </source>
</evidence>
<evidence type="ECO:0000313" key="3">
    <source>
        <dbReference type="Proteomes" id="UP000186323"/>
    </source>
</evidence>
<dbReference type="Gene3D" id="3.40.50.150">
    <property type="entry name" value="Vaccinia Virus protein VP39"/>
    <property type="match status" value="1"/>
</dbReference>
<dbReference type="GO" id="GO:0008757">
    <property type="term" value="F:S-adenosylmethionine-dependent methyltransferase activity"/>
    <property type="evidence" value="ECO:0007669"/>
    <property type="project" value="InterPro"/>
</dbReference>
<sequence>MSQGHDWTFHGFAGEFDGHVREQLPWYELASAAMGLIARQYIPKEGKVYDLGASTGNVGRVLAPTLEARCARLTALDECPDMVEAYNAPGRALRADITRFDYKPFDVAVAFLVFMFLAVPARRKLLARLRQQLRPGGAIIIFDKLVPPGGYPATVLARLTWASKLDQGAEPGAVVRKELSLSGIQRPLYPGELGEDAVEVFRFGDFAGWIIEG</sequence>
<dbReference type="OrthoDB" id="5386938at2"/>
<dbReference type="InterPro" id="IPR013216">
    <property type="entry name" value="Methyltransf_11"/>
</dbReference>
<reference evidence="3" key="1">
    <citation type="submission" date="2016-10" db="EMBL/GenBank/DDBJ databases">
        <authorList>
            <person name="Wegmann U."/>
        </authorList>
    </citation>
    <scope>NUCLEOTIDE SEQUENCE [LARGE SCALE GENOMIC DNA]</scope>
</reference>
<dbReference type="PANTHER" id="PTHR43861">
    <property type="entry name" value="TRANS-ACONITATE 2-METHYLTRANSFERASE-RELATED"/>
    <property type="match status" value="1"/>
</dbReference>
<dbReference type="PANTHER" id="PTHR43861:SF1">
    <property type="entry name" value="TRANS-ACONITATE 2-METHYLTRANSFERASE"/>
    <property type="match status" value="1"/>
</dbReference>
<feature type="domain" description="Methyltransferase type 11" evidence="1">
    <location>
        <begin position="50"/>
        <end position="141"/>
    </location>
</feature>
<dbReference type="Proteomes" id="UP000186323">
    <property type="component" value="Chromosome I"/>
</dbReference>
<evidence type="ECO:0000313" key="2">
    <source>
        <dbReference type="EMBL" id="SFV71971.1"/>
    </source>
</evidence>
<dbReference type="InterPro" id="IPR029063">
    <property type="entry name" value="SAM-dependent_MTases_sf"/>
</dbReference>
<keyword evidence="3" id="KW-1185">Reference proteome</keyword>
<name>A0A1K1LB79_9BACT</name>
<dbReference type="KEGG" id="dpg:DESPIGER_0066"/>
<dbReference type="RefSeq" id="WP_072331584.1">
    <property type="nucleotide sequence ID" value="NZ_LT630450.1"/>
</dbReference>
<protein>
    <submittedName>
        <fullName evidence="2">tRNA (Uridine-5-oxyacetic acid methyl ester) 34 synthase</fullName>
    </submittedName>
</protein>
<organism evidence="2 3">
    <name type="scientific">Desulfovibrio piger</name>
    <dbReference type="NCBI Taxonomy" id="901"/>
    <lineage>
        <taxon>Bacteria</taxon>
        <taxon>Pseudomonadati</taxon>
        <taxon>Thermodesulfobacteriota</taxon>
        <taxon>Desulfovibrionia</taxon>
        <taxon>Desulfovibrionales</taxon>
        <taxon>Desulfovibrionaceae</taxon>
        <taxon>Desulfovibrio</taxon>
    </lineage>
</organism>
<dbReference type="SUPFAM" id="SSF53335">
    <property type="entry name" value="S-adenosyl-L-methionine-dependent methyltransferases"/>
    <property type="match status" value="1"/>
</dbReference>
<dbReference type="CDD" id="cd02440">
    <property type="entry name" value="AdoMet_MTases"/>
    <property type="match status" value="1"/>
</dbReference>
<dbReference type="Pfam" id="PF08241">
    <property type="entry name" value="Methyltransf_11"/>
    <property type="match status" value="1"/>
</dbReference>
<dbReference type="EMBL" id="LT630450">
    <property type="protein sequence ID" value="SFV71971.1"/>
    <property type="molecule type" value="Genomic_DNA"/>
</dbReference>
<accession>A0A1K1LB79</accession>
<gene>
    <name evidence="2" type="ORF">DESPIGER_0066</name>
</gene>